<feature type="compositionally biased region" description="Polar residues" evidence="1">
    <location>
        <begin position="207"/>
        <end position="240"/>
    </location>
</feature>
<name>A0ABN9MI19_9NEOB</name>
<dbReference type="EMBL" id="CAUEEQ010064656">
    <property type="protein sequence ID" value="CAJ0965009.1"/>
    <property type="molecule type" value="Genomic_DNA"/>
</dbReference>
<evidence type="ECO:0000313" key="3">
    <source>
        <dbReference type="Proteomes" id="UP001176940"/>
    </source>
</evidence>
<feature type="compositionally biased region" description="Basic and acidic residues" evidence="1">
    <location>
        <begin position="387"/>
        <end position="425"/>
    </location>
</feature>
<sequence length="605" mass="66596">MVGVLAVSAALEDYTVQPGKKQRRDEDPPSKPITNYFSPVSKSGDRVLLSPKHSNIADYFIRCSPAASKERTPKKQTPSPVCGARSRGSPSTPVTGSPKPASRTAKPGRRRLVRRLGDLAPACDDSGGRKPSNSGIMGSDTAALLAEICSQTGDLGNDDDDDDVVFQSETFTAGGSTRTQRRRVLRRPRVETEQNNEEPPTNDPKEQLSSGTSNVSSGGPTSTLDSSLELLGNNSSHRTPTISFKDFMKIQGANDQSISGPSLIDPCDLAELLPSPKTVTVQAQVHLSPPQHSQNTAKIASIFKKNRADKKRVDTPSRDSDQVSPVVTKRKSNVVILEDDMELAVIDVEAGEPTRQRSTQAERQQFMKAFRQAGDAAKTNTKKTPARRKEPSAGIEDPPKLEAEEQPLDKAVNEEIKAEEPDKVQKLKRRRKNLPSAPNAETLKSKELRPDIAEEPEKVQRSRRKKVGIPRSSKEHPPDNAAEPEKMQRLQRKKVGIPRSSKERPPDKEKEPDKTQKVKKRASAPRSETPKSPPEEEEPMSPMRPSPVLRRSLRREMSNPSRNSPERTGSPLLMSTPKVQTPRQNADIYKAEVITVPSDTESPIR</sequence>
<feature type="compositionally biased region" description="Basic and acidic residues" evidence="1">
    <location>
        <begin position="500"/>
        <end position="516"/>
    </location>
</feature>
<feature type="compositionally biased region" description="Polar residues" evidence="1">
    <location>
        <begin position="32"/>
        <end position="41"/>
    </location>
</feature>
<feature type="compositionally biased region" description="Basic and acidic residues" evidence="1">
    <location>
        <begin position="443"/>
        <end position="460"/>
    </location>
</feature>
<dbReference type="Proteomes" id="UP001176940">
    <property type="component" value="Unassembled WGS sequence"/>
</dbReference>
<feature type="compositionally biased region" description="Basic and acidic residues" evidence="1">
    <location>
        <begin position="472"/>
        <end position="488"/>
    </location>
</feature>
<gene>
    <name evidence="2" type="ORF">RIMI_LOCUS19858394</name>
</gene>
<accession>A0ABN9MI19</accession>
<feature type="compositionally biased region" description="Polar residues" evidence="1">
    <location>
        <begin position="168"/>
        <end position="177"/>
    </location>
</feature>
<organism evidence="2 3">
    <name type="scientific">Ranitomeya imitator</name>
    <name type="common">mimic poison frog</name>
    <dbReference type="NCBI Taxonomy" id="111125"/>
    <lineage>
        <taxon>Eukaryota</taxon>
        <taxon>Metazoa</taxon>
        <taxon>Chordata</taxon>
        <taxon>Craniata</taxon>
        <taxon>Vertebrata</taxon>
        <taxon>Euteleostomi</taxon>
        <taxon>Amphibia</taxon>
        <taxon>Batrachia</taxon>
        <taxon>Anura</taxon>
        <taxon>Neobatrachia</taxon>
        <taxon>Hyloidea</taxon>
        <taxon>Dendrobatidae</taxon>
        <taxon>Dendrobatinae</taxon>
        <taxon>Ranitomeya</taxon>
    </lineage>
</organism>
<feature type="compositionally biased region" description="Polar residues" evidence="1">
    <location>
        <begin position="558"/>
        <end position="567"/>
    </location>
</feature>
<reference evidence="2" key="1">
    <citation type="submission" date="2023-07" db="EMBL/GenBank/DDBJ databases">
        <authorList>
            <person name="Stuckert A."/>
        </authorList>
    </citation>
    <scope>NUCLEOTIDE SEQUENCE</scope>
</reference>
<proteinExistence type="predicted"/>
<evidence type="ECO:0000313" key="2">
    <source>
        <dbReference type="EMBL" id="CAJ0965009.1"/>
    </source>
</evidence>
<feature type="region of interest" description="Disordered" evidence="1">
    <location>
        <begin position="168"/>
        <end position="240"/>
    </location>
</feature>
<comment type="caution">
    <text evidence="2">The sequence shown here is derived from an EMBL/GenBank/DDBJ whole genome shotgun (WGS) entry which is preliminary data.</text>
</comment>
<feature type="compositionally biased region" description="Low complexity" evidence="1">
    <location>
        <begin position="540"/>
        <end position="550"/>
    </location>
</feature>
<feature type="region of interest" description="Disordered" evidence="1">
    <location>
        <begin position="306"/>
        <end position="326"/>
    </location>
</feature>
<protein>
    <submittedName>
        <fullName evidence="2">Uncharacterized protein</fullName>
    </submittedName>
</protein>
<evidence type="ECO:0000256" key="1">
    <source>
        <dbReference type="SAM" id="MobiDB-lite"/>
    </source>
</evidence>
<feature type="compositionally biased region" description="Basic and acidic residues" evidence="1">
    <location>
        <begin position="311"/>
        <end position="321"/>
    </location>
</feature>
<feature type="region of interest" description="Disordered" evidence="1">
    <location>
        <begin position="63"/>
        <end position="137"/>
    </location>
</feature>
<feature type="region of interest" description="Disordered" evidence="1">
    <location>
        <begin position="15"/>
        <end position="46"/>
    </location>
</feature>
<feature type="region of interest" description="Disordered" evidence="1">
    <location>
        <begin position="353"/>
        <end position="605"/>
    </location>
</feature>
<keyword evidence="3" id="KW-1185">Reference proteome</keyword>